<evidence type="ECO:0000256" key="1">
    <source>
        <dbReference type="SAM" id="SignalP"/>
    </source>
</evidence>
<feature type="signal peptide" evidence="1">
    <location>
        <begin position="1"/>
        <end position="26"/>
    </location>
</feature>
<gene>
    <name evidence="3" type="ORF">CBR_g39126</name>
</gene>
<feature type="chain" id="PRO_5017284143" description="FAS1 domain-containing protein" evidence="1">
    <location>
        <begin position="27"/>
        <end position="203"/>
    </location>
</feature>
<dbReference type="PROSITE" id="PS50213">
    <property type="entry name" value="FAS1"/>
    <property type="match status" value="1"/>
</dbReference>
<keyword evidence="4" id="KW-1185">Reference proteome</keyword>
<dbReference type="SUPFAM" id="SSF82153">
    <property type="entry name" value="FAS1 domain"/>
    <property type="match status" value="1"/>
</dbReference>
<dbReference type="Gene3D" id="2.30.180.10">
    <property type="entry name" value="FAS1 domain"/>
    <property type="match status" value="1"/>
</dbReference>
<dbReference type="InterPro" id="IPR036378">
    <property type="entry name" value="FAS1_dom_sf"/>
</dbReference>
<dbReference type="Pfam" id="PF02469">
    <property type="entry name" value="Fasciclin"/>
    <property type="match status" value="1"/>
</dbReference>
<dbReference type="EMBL" id="BFEA01000489">
    <property type="protein sequence ID" value="GBG84748.1"/>
    <property type="molecule type" value="Genomic_DNA"/>
</dbReference>
<dbReference type="AlphaFoldDB" id="A0A388LQY7"/>
<dbReference type="Gramene" id="GBG84748">
    <property type="protein sequence ID" value="GBG84748"/>
    <property type="gene ID" value="CBR_g39126"/>
</dbReference>
<dbReference type="Proteomes" id="UP000265515">
    <property type="component" value="Unassembled WGS sequence"/>
</dbReference>
<feature type="domain" description="FAS1" evidence="2">
    <location>
        <begin position="29"/>
        <end position="173"/>
    </location>
</feature>
<accession>A0A388LQY7</accession>
<name>A0A388LQY7_CHABU</name>
<evidence type="ECO:0000313" key="4">
    <source>
        <dbReference type="Proteomes" id="UP000265515"/>
    </source>
</evidence>
<evidence type="ECO:0000259" key="2">
    <source>
        <dbReference type="PROSITE" id="PS50213"/>
    </source>
</evidence>
<reference evidence="3 4" key="1">
    <citation type="journal article" date="2018" name="Cell">
        <title>The Chara Genome: Secondary Complexity and Implications for Plant Terrestrialization.</title>
        <authorList>
            <person name="Nishiyama T."/>
            <person name="Sakayama H."/>
            <person name="Vries J.D."/>
            <person name="Buschmann H."/>
            <person name="Saint-Marcoux D."/>
            <person name="Ullrich K.K."/>
            <person name="Haas F.B."/>
            <person name="Vanderstraeten L."/>
            <person name="Becker D."/>
            <person name="Lang D."/>
            <person name="Vosolsobe S."/>
            <person name="Rombauts S."/>
            <person name="Wilhelmsson P.K.I."/>
            <person name="Janitza P."/>
            <person name="Kern R."/>
            <person name="Heyl A."/>
            <person name="Rumpler F."/>
            <person name="Villalobos L.I.A.C."/>
            <person name="Clay J.M."/>
            <person name="Skokan R."/>
            <person name="Toyoda A."/>
            <person name="Suzuki Y."/>
            <person name="Kagoshima H."/>
            <person name="Schijlen E."/>
            <person name="Tajeshwar N."/>
            <person name="Catarino B."/>
            <person name="Hetherington A.J."/>
            <person name="Saltykova A."/>
            <person name="Bonnot C."/>
            <person name="Breuninger H."/>
            <person name="Symeonidi A."/>
            <person name="Radhakrishnan G.V."/>
            <person name="Van Nieuwerburgh F."/>
            <person name="Deforce D."/>
            <person name="Chang C."/>
            <person name="Karol K.G."/>
            <person name="Hedrich R."/>
            <person name="Ulvskov P."/>
            <person name="Glockner G."/>
            <person name="Delwiche C.F."/>
            <person name="Petrasek J."/>
            <person name="Van de Peer Y."/>
            <person name="Friml J."/>
            <person name="Beilby M."/>
            <person name="Dolan L."/>
            <person name="Kohara Y."/>
            <person name="Sugano S."/>
            <person name="Fujiyama A."/>
            <person name="Delaux P.-M."/>
            <person name="Quint M."/>
            <person name="TheiBen G."/>
            <person name="Hagemann M."/>
            <person name="Harholt J."/>
            <person name="Dunand C."/>
            <person name="Zachgo S."/>
            <person name="Langdale J."/>
            <person name="Maumus F."/>
            <person name="Straeten D.V.D."/>
            <person name="Gould S.B."/>
            <person name="Rensing S.A."/>
        </authorList>
    </citation>
    <scope>NUCLEOTIDE SEQUENCE [LARGE SCALE GENOMIC DNA]</scope>
    <source>
        <strain evidence="3 4">S276</strain>
    </source>
</reference>
<dbReference type="InterPro" id="IPR000782">
    <property type="entry name" value="FAS1_domain"/>
</dbReference>
<evidence type="ECO:0000313" key="3">
    <source>
        <dbReference type="EMBL" id="GBG84748.1"/>
    </source>
</evidence>
<sequence>MAAAMSAAMAVVFSVLLVLSPVLVEGNPGLDLLEAIKGHQRLHRFHQALVTTGFSNGLNNAVNAKPTTIFAPVDDAVDTATATYSVSWDCLTQENAGKAALKETLKHHVVEGAFHTLWNLTKTNQVIPADGFPIEAMFDKATHVVILDGYVHVVEPEAIVMENAIVHLIDGVIVTESNYAQMVDVCGQAQPSASPSLGFASGL</sequence>
<proteinExistence type="predicted"/>
<protein>
    <recommendedName>
        <fullName evidence="2">FAS1 domain-containing protein</fullName>
    </recommendedName>
</protein>
<organism evidence="3 4">
    <name type="scientific">Chara braunii</name>
    <name type="common">Braun's stonewort</name>
    <dbReference type="NCBI Taxonomy" id="69332"/>
    <lineage>
        <taxon>Eukaryota</taxon>
        <taxon>Viridiplantae</taxon>
        <taxon>Streptophyta</taxon>
        <taxon>Charophyceae</taxon>
        <taxon>Charales</taxon>
        <taxon>Characeae</taxon>
        <taxon>Chara</taxon>
    </lineage>
</organism>
<keyword evidence="1" id="KW-0732">Signal</keyword>
<comment type="caution">
    <text evidence="3">The sequence shown here is derived from an EMBL/GenBank/DDBJ whole genome shotgun (WGS) entry which is preliminary data.</text>
</comment>